<accession>A0A0J8UDE9</accession>
<proteinExistence type="predicted"/>
<dbReference type="RefSeq" id="WP_048895822.1">
    <property type="nucleotide sequence ID" value="NZ_LFOD01000008.1"/>
</dbReference>
<dbReference type="PATRIC" id="fig|451644.5.peg.2529"/>
<dbReference type="EMBL" id="LFOD01000008">
    <property type="protein sequence ID" value="KMV18370.1"/>
    <property type="molecule type" value="Genomic_DNA"/>
</dbReference>
<keyword evidence="1" id="KW-1133">Transmembrane helix</keyword>
<comment type="caution">
    <text evidence="2">The sequence shown here is derived from an EMBL/GenBank/DDBJ whole genome shotgun (WGS) entry which is preliminary data.</text>
</comment>
<dbReference type="Pfam" id="PF13830">
    <property type="entry name" value="DUF4192"/>
    <property type="match status" value="1"/>
</dbReference>
<dbReference type="Proteomes" id="UP000037594">
    <property type="component" value="Unassembled WGS sequence"/>
</dbReference>
<sequence>MKLGGLGDLVRSIVAMLGFTPVESLVLIVIGAGQLKTVMRVDLRFAEQVGADAHLAELVASQSADGVVAVIVSEDAVSNPARAEQLKGMVSDLAGHLQRYGNQLFDAVMVDRIATGGRWFCADDPAIAGVLDDPESSALAAVAVAQGRRIFGSRAELEALVALDAARAGAVAPLVGAAAPVEDVAAAVRSVVEAMRQMDSADGPTDRALAEVGTSLADVQVGDALFNAGEAEDRVLAERLWTRLGQVLPAPFRAEALTLLAFSAYLRGDGPVAGIALEAALSSSPGHRMATMLDMALQSGLPPEKLRGLIAGRRPAVSV</sequence>
<evidence type="ECO:0000313" key="2">
    <source>
        <dbReference type="EMBL" id="KMV18370.1"/>
    </source>
</evidence>
<feature type="transmembrane region" description="Helical" evidence="1">
    <location>
        <begin position="12"/>
        <end position="35"/>
    </location>
</feature>
<organism evidence="2 3">
    <name type="scientific">Mycolicibacterium conceptionense</name>
    <dbReference type="NCBI Taxonomy" id="451644"/>
    <lineage>
        <taxon>Bacteria</taxon>
        <taxon>Bacillati</taxon>
        <taxon>Actinomycetota</taxon>
        <taxon>Actinomycetes</taxon>
        <taxon>Mycobacteriales</taxon>
        <taxon>Mycobacteriaceae</taxon>
        <taxon>Mycolicibacterium</taxon>
    </lineage>
</organism>
<evidence type="ECO:0000256" key="1">
    <source>
        <dbReference type="SAM" id="Phobius"/>
    </source>
</evidence>
<dbReference type="OrthoDB" id="3264463at2"/>
<evidence type="ECO:0008006" key="4">
    <source>
        <dbReference type="Google" id="ProtNLM"/>
    </source>
</evidence>
<name>A0A0J8UDE9_9MYCO</name>
<protein>
    <recommendedName>
        <fullName evidence="4">DUF4192 domain-containing protein</fullName>
    </recommendedName>
</protein>
<dbReference type="InterPro" id="IPR025447">
    <property type="entry name" value="DUF4192"/>
</dbReference>
<evidence type="ECO:0000313" key="3">
    <source>
        <dbReference type="Proteomes" id="UP000037594"/>
    </source>
</evidence>
<reference evidence="2 3" key="1">
    <citation type="submission" date="2015-06" db="EMBL/GenBank/DDBJ databases">
        <title>Genome sequence of Mycobacterium conceptionense strain MLE.</title>
        <authorList>
            <person name="Greninger A.L."/>
            <person name="Cunningham G."/>
            <person name="Chiu C.Y."/>
            <person name="Miller S."/>
        </authorList>
    </citation>
    <scope>NUCLEOTIDE SEQUENCE [LARGE SCALE GENOMIC DNA]</scope>
    <source>
        <strain evidence="2 3">MLE</strain>
    </source>
</reference>
<keyword evidence="1" id="KW-0472">Membrane</keyword>
<dbReference type="AlphaFoldDB" id="A0A0J8UDE9"/>
<gene>
    <name evidence="2" type="ORF">ACT17_12210</name>
</gene>
<keyword evidence="1" id="KW-0812">Transmembrane</keyword>